<accession>A0A6A6F949</accession>
<dbReference type="AlphaFoldDB" id="A0A6A6F949"/>
<dbReference type="InterPro" id="IPR013785">
    <property type="entry name" value="Aldolase_TIM"/>
</dbReference>
<dbReference type="Pfam" id="PF03060">
    <property type="entry name" value="NMO"/>
    <property type="match status" value="1"/>
</dbReference>
<evidence type="ECO:0000256" key="2">
    <source>
        <dbReference type="ARBA" id="ARBA00022643"/>
    </source>
</evidence>
<dbReference type="InterPro" id="IPR004136">
    <property type="entry name" value="NMO"/>
</dbReference>
<keyword evidence="1" id="KW-0285">Flavoprotein</keyword>
<evidence type="ECO:0000256" key="1">
    <source>
        <dbReference type="ARBA" id="ARBA00022630"/>
    </source>
</evidence>
<gene>
    <name evidence="4" type="ORF">CERZMDRAFT_46178</name>
</gene>
<sequence length="348" mass="36811">MSLQNWFPWTRTPLIINAPMGGFATSTLAIAVTLAGGLGQIGATENMQSLSHELSLASQALIHIRTPPHNLVPLGVGLLTFITPRETALPILAKFKPAVIWLFASREISSEYAEWTKAIRAVLPHTKIFVQVSSVAASLEVAREAAPDVLCIQGIDAGGHGWERGAGIISLLPEVIDNLSRKGYDIPVVAAGGIADGRGAAAALTLGAQGVVLGTRFLAARETHMHSEYRAAVLAATDGGQSTVRSKVFDELRGPNRWPALYDGRSLRNASFLDYREGVGKDEIRRRHKEAMGKGGKAGYSRELEAGRAATWAGTGVGLVVAEQGAAEIVEEVRAGVAEAITAAKAKL</sequence>
<evidence type="ECO:0000256" key="3">
    <source>
        <dbReference type="ARBA" id="ARBA00023002"/>
    </source>
</evidence>
<dbReference type="Gene3D" id="3.20.20.70">
    <property type="entry name" value="Aldolase class I"/>
    <property type="match status" value="1"/>
</dbReference>
<dbReference type="OrthoDB" id="2349068at2759"/>
<dbReference type="EMBL" id="ML992684">
    <property type="protein sequence ID" value="KAF2209905.1"/>
    <property type="molecule type" value="Genomic_DNA"/>
</dbReference>
<keyword evidence="2" id="KW-0288">FMN</keyword>
<dbReference type="PANTHER" id="PTHR32332:SF34">
    <property type="entry name" value="2-NITROPROPANE DIOXYGENASE FAMILY, PUTATIVE-RELATED"/>
    <property type="match status" value="1"/>
</dbReference>
<proteinExistence type="predicted"/>
<name>A0A6A6F949_9PEZI</name>
<organism evidence="4 5">
    <name type="scientific">Cercospora zeae-maydis SCOH1-5</name>
    <dbReference type="NCBI Taxonomy" id="717836"/>
    <lineage>
        <taxon>Eukaryota</taxon>
        <taxon>Fungi</taxon>
        <taxon>Dikarya</taxon>
        <taxon>Ascomycota</taxon>
        <taxon>Pezizomycotina</taxon>
        <taxon>Dothideomycetes</taxon>
        <taxon>Dothideomycetidae</taxon>
        <taxon>Mycosphaerellales</taxon>
        <taxon>Mycosphaerellaceae</taxon>
        <taxon>Cercospora</taxon>
    </lineage>
</organism>
<dbReference type="SUPFAM" id="SSF51412">
    <property type="entry name" value="Inosine monophosphate dehydrogenase (IMPDH)"/>
    <property type="match status" value="1"/>
</dbReference>
<evidence type="ECO:0000313" key="4">
    <source>
        <dbReference type="EMBL" id="KAF2209905.1"/>
    </source>
</evidence>
<dbReference type="Proteomes" id="UP000799539">
    <property type="component" value="Unassembled WGS sequence"/>
</dbReference>
<dbReference type="PANTHER" id="PTHR32332">
    <property type="entry name" value="2-NITROPROPANE DIOXYGENASE"/>
    <property type="match status" value="1"/>
</dbReference>
<protein>
    <submittedName>
        <fullName evidence="4">Uncharacterized protein</fullName>
    </submittedName>
</protein>
<evidence type="ECO:0000313" key="5">
    <source>
        <dbReference type="Proteomes" id="UP000799539"/>
    </source>
</evidence>
<keyword evidence="5" id="KW-1185">Reference proteome</keyword>
<reference evidence="4" key="1">
    <citation type="journal article" date="2020" name="Stud. Mycol.">
        <title>101 Dothideomycetes genomes: a test case for predicting lifestyles and emergence of pathogens.</title>
        <authorList>
            <person name="Haridas S."/>
            <person name="Albert R."/>
            <person name="Binder M."/>
            <person name="Bloem J."/>
            <person name="Labutti K."/>
            <person name="Salamov A."/>
            <person name="Andreopoulos B."/>
            <person name="Baker S."/>
            <person name="Barry K."/>
            <person name="Bills G."/>
            <person name="Bluhm B."/>
            <person name="Cannon C."/>
            <person name="Castanera R."/>
            <person name="Culley D."/>
            <person name="Daum C."/>
            <person name="Ezra D."/>
            <person name="Gonzalez J."/>
            <person name="Henrissat B."/>
            <person name="Kuo A."/>
            <person name="Liang C."/>
            <person name="Lipzen A."/>
            <person name="Lutzoni F."/>
            <person name="Magnuson J."/>
            <person name="Mondo S."/>
            <person name="Nolan M."/>
            <person name="Ohm R."/>
            <person name="Pangilinan J."/>
            <person name="Park H.-J."/>
            <person name="Ramirez L."/>
            <person name="Alfaro M."/>
            <person name="Sun H."/>
            <person name="Tritt A."/>
            <person name="Yoshinaga Y."/>
            <person name="Zwiers L.-H."/>
            <person name="Turgeon B."/>
            <person name="Goodwin S."/>
            <person name="Spatafora J."/>
            <person name="Crous P."/>
            <person name="Grigoriev I."/>
        </authorList>
    </citation>
    <scope>NUCLEOTIDE SEQUENCE</scope>
    <source>
        <strain evidence="4">SCOH1-5</strain>
    </source>
</reference>
<keyword evidence="3" id="KW-0560">Oxidoreductase</keyword>
<dbReference type="CDD" id="cd04730">
    <property type="entry name" value="NPD_like"/>
    <property type="match status" value="1"/>
</dbReference>
<dbReference type="GO" id="GO:0018580">
    <property type="term" value="F:nitronate monooxygenase activity"/>
    <property type="evidence" value="ECO:0007669"/>
    <property type="project" value="InterPro"/>
</dbReference>